<dbReference type="InterPro" id="IPR044159">
    <property type="entry name" value="IQM"/>
</dbReference>
<dbReference type="PANTHER" id="PTHR31250:SF10">
    <property type="entry name" value="IQ DOMAIN-CONTAINING PROTEIN IQM3"/>
    <property type="match status" value="1"/>
</dbReference>
<dbReference type="EMBL" id="JAFEMO010000014">
    <property type="protein sequence ID" value="KAH7547766.1"/>
    <property type="molecule type" value="Genomic_DNA"/>
</dbReference>
<evidence type="ECO:0000256" key="2">
    <source>
        <dbReference type="ARBA" id="ARBA00004496"/>
    </source>
</evidence>
<gene>
    <name evidence="5" type="ORF">JRO89_XS14G0013300</name>
</gene>
<name>A0ABQ8H3A3_9ROSI</name>
<comment type="subcellular location">
    <subcellularLocation>
        <location evidence="2">Cytoplasm</location>
    </subcellularLocation>
    <subcellularLocation>
        <location evidence="1">Nucleus</location>
    </subcellularLocation>
</comment>
<dbReference type="Proteomes" id="UP000827721">
    <property type="component" value="Unassembled WGS sequence"/>
</dbReference>
<keyword evidence="3" id="KW-0963">Cytoplasm</keyword>
<comment type="caution">
    <text evidence="5">The sequence shown here is derived from an EMBL/GenBank/DDBJ whole genome shotgun (WGS) entry which is preliminary data.</text>
</comment>
<evidence type="ECO:0000256" key="3">
    <source>
        <dbReference type="ARBA" id="ARBA00022490"/>
    </source>
</evidence>
<accession>A0ABQ8H3A3</accession>
<proteinExistence type="predicted"/>
<sequence>MSIPVECHECGLMEMDFPERSDDGIESTAAVRLQKVYRSYRTRRRLADSAVVAEQLCNENVWRWQALDYARLNRTTVSFFNFNKPETAASRWTRISLNASKACLCKDANAQKLAFQHWIEAIDPRHRYGHNLNLYYEEWCKEDTEQPFFYWLDTGDGKEIDLKDCPRSRLQQECIKYLGPQERKQYQYIIVDGIMVHKQTGNLLNTNCGPRGSTWIFVISASKKLYAGEKRKGSFHHSSFLAGGTTLAAGRLVAKDGKLRSVSAYSGHYRPTTENLGSFLDFLKEKGVNFDEVQVLSPTEDNECSLISESVQVRSKLGILTNPETPKVQAPNAIEGKKTFKSSTHAQTQRTRSYKRILSSNPQNPRKIMPTKEILQRIKSKKEASSYQLGHQLSLNWTTGAGPRIGCVADYPQKLRVQALEYVNLSPMDAPTPSTSEFPAVLTSIRTSCSIM</sequence>
<dbReference type="PROSITE" id="PS50096">
    <property type="entry name" value="IQ"/>
    <property type="match status" value="1"/>
</dbReference>
<evidence type="ECO:0008006" key="7">
    <source>
        <dbReference type="Google" id="ProtNLM"/>
    </source>
</evidence>
<keyword evidence="6" id="KW-1185">Reference proteome</keyword>
<keyword evidence="4" id="KW-0539">Nucleus</keyword>
<dbReference type="PANTHER" id="PTHR31250">
    <property type="entry name" value="IQ DOMAIN-CONTAINING PROTEIN IQM3"/>
    <property type="match status" value="1"/>
</dbReference>
<evidence type="ECO:0000313" key="6">
    <source>
        <dbReference type="Proteomes" id="UP000827721"/>
    </source>
</evidence>
<organism evidence="5 6">
    <name type="scientific">Xanthoceras sorbifolium</name>
    <dbReference type="NCBI Taxonomy" id="99658"/>
    <lineage>
        <taxon>Eukaryota</taxon>
        <taxon>Viridiplantae</taxon>
        <taxon>Streptophyta</taxon>
        <taxon>Embryophyta</taxon>
        <taxon>Tracheophyta</taxon>
        <taxon>Spermatophyta</taxon>
        <taxon>Magnoliopsida</taxon>
        <taxon>eudicotyledons</taxon>
        <taxon>Gunneridae</taxon>
        <taxon>Pentapetalae</taxon>
        <taxon>rosids</taxon>
        <taxon>malvids</taxon>
        <taxon>Sapindales</taxon>
        <taxon>Sapindaceae</taxon>
        <taxon>Xanthoceroideae</taxon>
        <taxon>Xanthoceras</taxon>
    </lineage>
</organism>
<evidence type="ECO:0000256" key="4">
    <source>
        <dbReference type="ARBA" id="ARBA00023242"/>
    </source>
</evidence>
<reference evidence="5 6" key="1">
    <citation type="submission" date="2021-02" db="EMBL/GenBank/DDBJ databases">
        <title>Plant Genome Project.</title>
        <authorList>
            <person name="Zhang R.-G."/>
        </authorList>
    </citation>
    <scope>NUCLEOTIDE SEQUENCE [LARGE SCALE GENOMIC DNA]</scope>
    <source>
        <tissue evidence="5">Leaves</tissue>
    </source>
</reference>
<protein>
    <recommendedName>
        <fullName evidence="7">IQ domain-containing protein IQM3-like</fullName>
    </recommendedName>
</protein>
<evidence type="ECO:0000313" key="5">
    <source>
        <dbReference type="EMBL" id="KAH7547766.1"/>
    </source>
</evidence>
<evidence type="ECO:0000256" key="1">
    <source>
        <dbReference type="ARBA" id="ARBA00004123"/>
    </source>
</evidence>